<protein>
    <recommendedName>
        <fullName evidence="3">Phage tail family protein</fullName>
    </recommendedName>
</protein>
<dbReference type="Proteomes" id="UP000463883">
    <property type="component" value="Chromosome"/>
</dbReference>
<evidence type="ECO:0000313" key="1">
    <source>
        <dbReference type="EMBL" id="QHI71474.1"/>
    </source>
</evidence>
<organism evidence="1 2">
    <name type="scientific">Aminipila terrae</name>
    <dbReference type="NCBI Taxonomy" id="2697030"/>
    <lineage>
        <taxon>Bacteria</taxon>
        <taxon>Bacillati</taxon>
        <taxon>Bacillota</taxon>
        <taxon>Clostridia</taxon>
        <taxon>Peptostreptococcales</taxon>
        <taxon>Anaerovoracaceae</taxon>
        <taxon>Aminipila</taxon>
    </lineage>
</organism>
<evidence type="ECO:0008006" key="3">
    <source>
        <dbReference type="Google" id="ProtNLM"/>
    </source>
</evidence>
<dbReference type="AlphaFoldDB" id="A0A6P1MFW8"/>
<accession>A0A6P1MFW8</accession>
<name>A0A6P1MFW8_9FIRM</name>
<gene>
    <name evidence="1" type="ORF">Ami3637_02945</name>
</gene>
<dbReference type="KEGG" id="amic:Ami3637_02945"/>
<evidence type="ECO:0000313" key="2">
    <source>
        <dbReference type="Proteomes" id="UP000463883"/>
    </source>
</evidence>
<dbReference type="EMBL" id="CP047591">
    <property type="protein sequence ID" value="QHI71474.1"/>
    <property type="molecule type" value="Genomic_DNA"/>
</dbReference>
<keyword evidence="2" id="KW-1185">Reference proteome</keyword>
<sequence length="294" mass="32668">MITEIILHNIELDKTIKIGTDNRGYVLGQADFGQAPAIQKTTPYINLIGTKVMSTKLDTRSISIKGAVFGFGKSIPLKKRELNRIINPNHTLIIECGNYKISVRANASVSYSNERLRNGSNFCEFLIQCTAFEPVFKRRNEEVVYYSSARSVPIFPMIIPASKGICFGQISQDSIQNIVNDGDIETGFLVRFIADEGEVKNPKITNNITGKFIEVIINMEKGDIVEVSTISGNKYASFIRGNSRTDILNNVTRKSTMSLSLNTGANDILISAARNESNLNNVIKFTPLYLEVEE</sequence>
<proteinExistence type="predicted"/>
<reference evidence="1 2" key="1">
    <citation type="submission" date="2020-01" db="EMBL/GenBank/DDBJ databases">
        <title>Genomic analysis of Aminipila sp. CBA3637.</title>
        <authorList>
            <person name="Kim Y.B."/>
            <person name="Roh S.W."/>
        </authorList>
    </citation>
    <scope>NUCLEOTIDE SEQUENCE [LARGE SCALE GENOMIC DNA]</scope>
    <source>
        <strain evidence="1 2">CBA3637</strain>
    </source>
</reference>
<dbReference type="RefSeq" id="WP_162361249.1">
    <property type="nucleotide sequence ID" value="NZ_CP047591.1"/>
</dbReference>